<dbReference type="OMA" id="IMSEYNE"/>
<dbReference type="GeneID" id="8858043"/>
<name>D2VXA9_NAEGR</name>
<organism evidence="3">
    <name type="scientific">Naegleria gruberi</name>
    <name type="common">Amoeba</name>
    <dbReference type="NCBI Taxonomy" id="5762"/>
    <lineage>
        <taxon>Eukaryota</taxon>
        <taxon>Discoba</taxon>
        <taxon>Heterolobosea</taxon>
        <taxon>Tetramitia</taxon>
        <taxon>Eutetramitia</taxon>
        <taxon>Vahlkampfiidae</taxon>
        <taxon>Naegleria</taxon>
    </lineage>
</organism>
<sequence length="102" mass="11609">MSKLDKVFNAIWKTATTAMVGFTVACFAAVGWETKNFIQNFSTWSEKRKQREAIAKEIMSEYNEEDQRDRDLERIIGIAPKDETIANISAIESSVKSDSKLE</sequence>
<dbReference type="KEGG" id="ngr:NAEGRDRAFT_73680"/>
<dbReference type="AlphaFoldDB" id="D2VXA9"/>
<dbReference type="VEuPathDB" id="AmoebaDB:NAEGRDRAFT_73680"/>
<evidence type="ECO:0000313" key="2">
    <source>
        <dbReference type="EMBL" id="EFC38643.1"/>
    </source>
</evidence>
<dbReference type="RefSeq" id="XP_002671387.1">
    <property type="nucleotide sequence ID" value="XM_002671341.1"/>
</dbReference>
<keyword evidence="3" id="KW-1185">Reference proteome</keyword>
<dbReference type="PROSITE" id="PS51257">
    <property type="entry name" value="PROKAR_LIPOPROTEIN"/>
    <property type="match status" value="1"/>
</dbReference>
<dbReference type="EMBL" id="GG738906">
    <property type="protein sequence ID" value="EFC38643.1"/>
    <property type="molecule type" value="Genomic_DNA"/>
</dbReference>
<evidence type="ECO:0000313" key="3">
    <source>
        <dbReference type="Proteomes" id="UP000006671"/>
    </source>
</evidence>
<dbReference type="Proteomes" id="UP000006671">
    <property type="component" value="Unassembled WGS sequence"/>
</dbReference>
<accession>D2VXA9</accession>
<keyword evidence="1" id="KW-1133">Transmembrane helix</keyword>
<keyword evidence="1" id="KW-0472">Membrane</keyword>
<dbReference type="OrthoDB" id="10251545at2759"/>
<keyword evidence="1" id="KW-0812">Transmembrane</keyword>
<gene>
    <name evidence="2" type="ORF">NAEGRDRAFT_73680</name>
</gene>
<reference evidence="2 3" key="1">
    <citation type="journal article" date="2010" name="Cell">
        <title>The genome of Naegleria gruberi illuminates early eukaryotic versatility.</title>
        <authorList>
            <person name="Fritz-Laylin L.K."/>
            <person name="Prochnik S.E."/>
            <person name="Ginger M.L."/>
            <person name="Dacks J.B."/>
            <person name="Carpenter M.L."/>
            <person name="Field M.C."/>
            <person name="Kuo A."/>
            <person name="Paredez A."/>
            <person name="Chapman J."/>
            <person name="Pham J."/>
            <person name="Shu S."/>
            <person name="Neupane R."/>
            <person name="Cipriano M."/>
            <person name="Mancuso J."/>
            <person name="Tu H."/>
            <person name="Salamov A."/>
            <person name="Lindquist E."/>
            <person name="Shapiro H."/>
            <person name="Lucas S."/>
            <person name="Grigoriev I.V."/>
            <person name="Cande W.Z."/>
            <person name="Fulton C."/>
            <person name="Rokhsar D.S."/>
            <person name="Dawson S.C."/>
        </authorList>
    </citation>
    <scope>NUCLEOTIDE SEQUENCE [LARGE SCALE GENOMIC DNA]</scope>
    <source>
        <strain evidence="2 3">NEG-M</strain>
    </source>
</reference>
<evidence type="ECO:0000256" key="1">
    <source>
        <dbReference type="SAM" id="Phobius"/>
    </source>
</evidence>
<feature type="transmembrane region" description="Helical" evidence="1">
    <location>
        <begin position="12"/>
        <end position="32"/>
    </location>
</feature>
<proteinExistence type="predicted"/>
<dbReference type="InParanoid" id="D2VXA9"/>
<protein>
    <submittedName>
        <fullName evidence="2">Predicted protein</fullName>
    </submittedName>
</protein>